<name>A0A815MFJ7_ADIRI</name>
<feature type="compositionally biased region" description="Polar residues" evidence="2">
    <location>
        <begin position="455"/>
        <end position="464"/>
    </location>
</feature>
<dbReference type="SMART" id="SM00727">
    <property type="entry name" value="STI1"/>
    <property type="match status" value="4"/>
</dbReference>
<feature type="domain" description="Ubiquitin-like" evidence="4">
    <location>
        <begin position="133"/>
        <end position="207"/>
    </location>
</feature>
<evidence type="ECO:0000256" key="1">
    <source>
        <dbReference type="ARBA" id="ARBA00071717"/>
    </source>
</evidence>
<dbReference type="InterPro" id="IPR015940">
    <property type="entry name" value="UBA"/>
</dbReference>
<proteinExistence type="predicted"/>
<dbReference type="FunFam" id="1.10.260.100:FF:000001">
    <property type="entry name" value="Ubiquilin 1"/>
    <property type="match status" value="1"/>
</dbReference>
<feature type="compositionally biased region" description="Low complexity" evidence="2">
    <location>
        <begin position="229"/>
        <end position="242"/>
    </location>
</feature>
<keyword evidence="6" id="KW-1185">Reference proteome</keyword>
<feature type="domain" description="UBA" evidence="3">
    <location>
        <begin position="644"/>
        <end position="688"/>
    </location>
</feature>
<dbReference type="InterPro" id="IPR000626">
    <property type="entry name" value="Ubiquitin-like_dom"/>
</dbReference>
<dbReference type="Pfam" id="PF23195">
    <property type="entry name" value="UBQLN1"/>
    <property type="match status" value="2"/>
</dbReference>
<gene>
    <name evidence="5" type="ORF">XAT740_LOCUS35022</name>
</gene>
<dbReference type="Gene3D" id="1.10.260.100">
    <property type="match status" value="1"/>
</dbReference>
<dbReference type="Pfam" id="PF00240">
    <property type="entry name" value="ubiquitin"/>
    <property type="match status" value="1"/>
</dbReference>
<dbReference type="SMART" id="SM00213">
    <property type="entry name" value="UBQ"/>
    <property type="match status" value="1"/>
</dbReference>
<dbReference type="GO" id="GO:0005829">
    <property type="term" value="C:cytosol"/>
    <property type="evidence" value="ECO:0007669"/>
    <property type="project" value="TreeGrafter"/>
</dbReference>
<feature type="compositionally biased region" description="Low complexity" evidence="2">
    <location>
        <begin position="433"/>
        <end position="450"/>
    </location>
</feature>
<dbReference type="InterPro" id="IPR029071">
    <property type="entry name" value="Ubiquitin-like_domsf"/>
</dbReference>
<evidence type="ECO:0000313" key="5">
    <source>
        <dbReference type="EMBL" id="CAF1417571.1"/>
    </source>
</evidence>
<dbReference type="Gene3D" id="1.10.8.10">
    <property type="entry name" value="DNA helicase RuvA subunit, C-terminal domain"/>
    <property type="match status" value="1"/>
</dbReference>
<evidence type="ECO:0000313" key="6">
    <source>
        <dbReference type="Proteomes" id="UP000663828"/>
    </source>
</evidence>
<dbReference type="InterPro" id="IPR015496">
    <property type="entry name" value="Ubiquilin"/>
</dbReference>
<feature type="compositionally biased region" description="Polar residues" evidence="2">
    <location>
        <begin position="392"/>
        <end position="414"/>
    </location>
</feature>
<dbReference type="GO" id="GO:0031593">
    <property type="term" value="F:polyubiquitin modification-dependent protein binding"/>
    <property type="evidence" value="ECO:0007669"/>
    <property type="project" value="TreeGrafter"/>
</dbReference>
<dbReference type="SUPFAM" id="SSF54236">
    <property type="entry name" value="Ubiquitin-like"/>
    <property type="match status" value="1"/>
</dbReference>
<dbReference type="PROSITE" id="PS50053">
    <property type="entry name" value="UBIQUITIN_2"/>
    <property type="match status" value="1"/>
</dbReference>
<accession>A0A815MFJ7</accession>
<feature type="compositionally biased region" description="Polar residues" evidence="2">
    <location>
        <begin position="602"/>
        <end position="623"/>
    </location>
</feature>
<dbReference type="Gene3D" id="3.10.20.90">
    <property type="entry name" value="Phosphatidylinositol 3-kinase Catalytic Subunit, Chain A, domain 1"/>
    <property type="match status" value="1"/>
</dbReference>
<dbReference type="GO" id="GO:0006511">
    <property type="term" value="P:ubiquitin-dependent protein catabolic process"/>
    <property type="evidence" value="ECO:0007669"/>
    <property type="project" value="TreeGrafter"/>
</dbReference>
<protein>
    <recommendedName>
        <fullName evidence="1">Ubiquilin</fullName>
    </recommendedName>
</protein>
<evidence type="ECO:0000259" key="3">
    <source>
        <dbReference type="PROSITE" id="PS50030"/>
    </source>
</evidence>
<dbReference type="AlphaFoldDB" id="A0A815MFJ7"/>
<feature type="region of interest" description="Disordered" evidence="2">
    <location>
        <begin position="392"/>
        <end position="464"/>
    </location>
</feature>
<dbReference type="PROSITE" id="PS50030">
    <property type="entry name" value="UBA"/>
    <property type="match status" value="1"/>
</dbReference>
<dbReference type="CDD" id="cd14399">
    <property type="entry name" value="UBA_PLICs"/>
    <property type="match status" value="1"/>
</dbReference>
<dbReference type="PANTHER" id="PTHR10677">
    <property type="entry name" value="UBIQUILIN"/>
    <property type="match status" value="1"/>
</dbReference>
<dbReference type="FunFam" id="1.10.8.10:FF:000079">
    <property type="entry name" value="Ubiquitin family protein"/>
    <property type="match status" value="1"/>
</dbReference>
<feature type="region of interest" description="Disordered" evidence="2">
    <location>
        <begin position="582"/>
        <end position="623"/>
    </location>
</feature>
<sequence length="689" mass="75497">MGNNVNYDANTLQMDVLFIIRRLKIGMNLMILINSLFINHFILNIELHFPACIICICLKFTLLDIKNEDLDLLAFYFDPSIRPVETQIDLLNDNSAEDFRFSSCVINKREMSEQMDASNSGAPVVSSKSDTTLKLAIKTPKEKKDISIDASATVKQLKDLVANEFTTSYDQICLIYSGKILKDDEDLKKHDIKDGVTIHLVIRAPKPNTTSNPSGASEPASVPPIGSQAEARPAAAPQANPAGDFPFGLGAFPGMGNLNFANTNFGDIQQQFQQQMMNNPTQLRQLMDSPVIQSITSNPDLLRSLMLSNPQIRDLMDRNPEISHLLNNPDLLRQTMEFARNPTAMQEMMRNHDRALSNLESIPGGFNALQRIYHDVQEPMYSAAQEQFGSNPFTQLFTGNEGNTSTSQTENTDPLPNPWAPRGTGATAGSARQTQQQSNDSSNTQQASSAIPTGATGNSPGLISPMMQNYMSQLVQNPRLLESVLNAPYMQPLMDSLAANPDISRQMVMNNPMFANNPELRDQMLNALPAMMEQMRNPEVQALMQNREALEAITQVQEGLQRLHTAAPNLFQAGGLPAGLRFGSTGLTSPGTTGGSSAPTSQQSRPADSTGTRSNTSTANDSNNYAGVFAQMLNMMSNQNINTPPDQRYAVQLEQLVSMGFTNREANLQALTATMGDVNAAVERLLSQI</sequence>
<dbReference type="InterPro" id="IPR006636">
    <property type="entry name" value="STI1_HS-bd"/>
</dbReference>
<dbReference type="Pfam" id="PF00627">
    <property type="entry name" value="UBA"/>
    <property type="match status" value="1"/>
</dbReference>
<feature type="region of interest" description="Disordered" evidence="2">
    <location>
        <begin position="204"/>
        <end position="242"/>
    </location>
</feature>
<dbReference type="PANTHER" id="PTHR10677:SF3">
    <property type="entry name" value="FI07626P-RELATED"/>
    <property type="match status" value="1"/>
</dbReference>
<reference evidence="5" key="1">
    <citation type="submission" date="2021-02" db="EMBL/GenBank/DDBJ databases">
        <authorList>
            <person name="Nowell W R."/>
        </authorList>
    </citation>
    <scope>NUCLEOTIDE SEQUENCE</scope>
</reference>
<evidence type="ECO:0000259" key="4">
    <source>
        <dbReference type="PROSITE" id="PS50053"/>
    </source>
</evidence>
<dbReference type="EMBL" id="CAJNOR010003474">
    <property type="protein sequence ID" value="CAF1417571.1"/>
    <property type="molecule type" value="Genomic_DNA"/>
</dbReference>
<organism evidence="5 6">
    <name type="scientific">Adineta ricciae</name>
    <name type="common">Rotifer</name>
    <dbReference type="NCBI Taxonomy" id="249248"/>
    <lineage>
        <taxon>Eukaryota</taxon>
        <taxon>Metazoa</taxon>
        <taxon>Spiralia</taxon>
        <taxon>Gnathifera</taxon>
        <taxon>Rotifera</taxon>
        <taxon>Eurotatoria</taxon>
        <taxon>Bdelloidea</taxon>
        <taxon>Adinetida</taxon>
        <taxon>Adinetidae</taxon>
        <taxon>Adineta</taxon>
    </lineage>
</organism>
<dbReference type="InterPro" id="IPR009060">
    <property type="entry name" value="UBA-like_sf"/>
</dbReference>
<dbReference type="SUPFAM" id="SSF46934">
    <property type="entry name" value="UBA-like"/>
    <property type="match status" value="1"/>
</dbReference>
<feature type="compositionally biased region" description="Low complexity" evidence="2">
    <location>
        <begin position="583"/>
        <end position="601"/>
    </location>
</feature>
<comment type="caution">
    <text evidence="5">The sequence shown here is derived from an EMBL/GenBank/DDBJ whole genome shotgun (WGS) entry which is preliminary data.</text>
</comment>
<dbReference type="SMART" id="SM00165">
    <property type="entry name" value="UBA"/>
    <property type="match status" value="1"/>
</dbReference>
<evidence type="ECO:0000256" key="2">
    <source>
        <dbReference type="SAM" id="MobiDB-lite"/>
    </source>
</evidence>
<dbReference type="Proteomes" id="UP000663828">
    <property type="component" value="Unassembled WGS sequence"/>
</dbReference>